<dbReference type="InterPro" id="IPR013425">
    <property type="entry name" value="Autotrns_rpt"/>
</dbReference>
<accession>A0ABW8SZE9</accession>
<organism evidence="3 4">
    <name type="scientific">Aquirufa novilacunae</name>
    <dbReference type="NCBI Taxonomy" id="3139305"/>
    <lineage>
        <taxon>Bacteria</taxon>
        <taxon>Pseudomonadati</taxon>
        <taxon>Bacteroidota</taxon>
        <taxon>Cytophagia</taxon>
        <taxon>Cytophagales</taxon>
        <taxon>Flectobacillaceae</taxon>
        <taxon>Aquirufa</taxon>
    </lineage>
</organism>
<evidence type="ECO:0000313" key="4">
    <source>
        <dbReference type="Proteomes" id="UP001623559"/>
    </source>
</evidence>
<gene>
    <name evidence="3" type="ORF">V7S74_07140</name>
</gene>
<dbReference type="NCBIfam" id="TIGR02601">
    <property type="entry name" value="autotrns_rpt"/>
    <property type="match status" value="1"/>
</dbReference>
<dbReference type="Proteomes" id="UP001623559">
    <property type="component" value="Unassembled WGS sequence"/>
</dbReference>
<feature type="signal peptide" evidence="2">
    <location>
        <begin position="1"/>
        <end position="17"/>
    </location>
</feature>
<dbReference type="EMBL" id="JBEWZG010000002">
    <property type="protein sequence ID" value="MFL0206513.1"/>
    <property type="molecule type" value="Genomic_DNA"/>
</dbReference>
<keyword evidence="1 2" id="KW-0732">Signal</keyword>
<comment type="caution">
    <text evidence="3">The sequence shown here is derived from an EMBL/GenBank/DDBJ whole genome shotgun (WGS) entry which is preliminary data.</text>
</comment>
<sequence>MKKLLILLAFITLQLNAQNSNLAIVSGATSGGTWSPLLSSNTTQSTYTFTPNADNATVSKTELDDLLRVKNSHVIINTACASCTQAGQIDLSVAFSTYNQNGPASSRTLTMNAGSDVNIANSMAMRSTTSSDTNLGSLKLVINAVGNISVTGAINMNNPTSAYAYINATEGGSVTLNSTAGSVKVTQPINCSGTTNITLGTYSGSGGSITIKSANGVSVLSTLTSTGRLYNAGPITILDGNSTVTVGGENDGITGQIIGGAFTKSGTGTLLLSGTNNGVSSSEIIDGTLQLKGGTALPDYNTLTFTGANAVLDLNGVSESIGSIASINGIGKITSSVAGAVTLTIGSSNLNTTYTGLIEDGLGVLSLAKYGETSSLGNATHSTANTYTGVTTIYAGTLAIYNASSLGSTSAGTIVRGSGRLALYNNINVGSEELALNKGTVSLSNESGNNSWGGPITIGQTTTINGTAGSLYLNQSVTGTNVSLAATGLGSMTISGTLTLGTGNLTTSMGALTLASANNYSGTTTATNGILTIRNNTSLGSGAVTIGINTSLVLDGGISVSNPLTLSGTGVANTGALRSVNGNNVYNSAINLTTSNVRINPELASTLTINGALNASALALVVGDVGDLILNGGLSGTGSLAYTWGNSPIVLNVATSLIKDGSGKLTLNSVNSYSGATVLSAGTIELGASDVIANTSNLYFNGGKLSTGGFSETLGPISILSEGSSIELGSGPHAIRFGPKNTWDFRTLRITGWQGTAGSSGTDGKIYVENSLVLGLTELEQLQFSASNAIQLNTGELVPNATAVSGYANLRFTTGPTINGTWSPSLMSNATNTTYVFTPSGNHANINVSDLNLILGTNYSHATINTACVSCTQSGLINVNAPIETWNSHGPNYNKFLVMNGNSDVNILAPISLRYASAGYGDRGNLTLYINTAGNMYVNAAISTNIPVSTSSTIPLTDGGSINLNSSAGSVYVNAAIDASGAVSTNNASSYSGRGGTISLTGGGGITVNNTLTSLGRTGGNLTFSTGNNVITTGNGANDGIKQLMKGGNFSKLGTGTLQLSAANQIADLFLYSGTLQAGSATAIPSYSNLYFSGGNFHDGGLTATYYSFHMYENATITLGNTAHNLTFTTYGGFTNNKMLTISTSEGSSVDAALNTFGALTTTSTSFVNLFGKKQSVMEGGMGRFGAVLNTKLGSTGAPVRFFVKYLLSDSHRAQVQFYNASQNKYYTVSQHPVAVTNGEFLPLRAK</sequence>
<evidence type="ECO:0000256" key="2">
    <source>
        <dbReference type="SAM" id="SignalP"/>
    </source>
</evidence>
<dbReference type="RefSeq" id="WP_406778088.1">
    <property type="nucleotide sequence ID" value="NZ_JBEWZG010000002.1"/>
</dbReference>
<dbReference type="Pfam" id="PF12951">
    <property type="entry name" value="PATR"/>
    <property type="match status" value="5"/>
</dbReference>
<evidence type="ECO:0000313" key="3">
    <source>
        <dbReference type="EMBL" id="MFL0206513.1"/>
    </source>
</evidence>
<protein>
    <submittedName>
        <fullName evidence="3">Autotransporter-associated beta strand repeat-containing protein</fullName>
    </submittedName>
</protein>
<name>A0ABW8SZE9_9BACT</name>
<evidence type="ECO:0000256" key="1">
    <source>
        <dbReference type="ARBA" id="ARBA00022729"/>
    </source>
</evidence>
<feature type="chain" id="PRO_5045970654" evidence="2">
    <location>
        <begin position="18"/>
        <end position="1247"/>
    </location>
</feature>
<proteinExistence type="predicted"/>
<reference evidence="3 4" key="1">
    <citation type="submission" date="2024-07" db="EMBL/GenBank/DDBJ databases">
        <authorList>
            <person name="Pitt A."/>
            <person name="Hahn M.W."/>
        </authorList>
    </citation>
    <scope>NUCLEOTIDE SEQUENCE [LARGE SCALE GENOMIC DNA]</scope>
    <source>
        <strain evidence="3 4">2-AUSEE-184A6</strain>
    </source>
</reference>